<keyword evidence="1" id="KW-0812">Transmembrane</keyword>
<reference evidence="2" key="1">
    <citation type="submission" date="2015-12" db="EMBL/GenBank/DDBJ databases">
        <title>Gene expression during late stages of embryo sac development: a critical building block for successful pollen-pistil interactions.</title>
        <authorList>
            <person name="Liu Y."/>
            <person name="Joly V."/>
            <person name="Sabar M."/>
            <person name="Matton D.P."/>
        </authorList>
    </citation>
    <scope>NUCLEOTIDE SEQUENCE</scope>
</reference>
<accession>A0A0V0GUX1</accession>
<proteinExistence type="predicted"/>
<dbReference type="AlphaFoldDB" id="A0A0V0GUX1"/>
<organism evidence="2">
    <name type="scientific">Solanum chacoense</name>
    <name type="common">Chaco potato</name>
    <dbReference type="NCBI Taxonomy" id="4108"/>
    <lineage>
        <taxon>Eukaryota</taxon>
        <taxon>Viridiplantae</taxon>
        <taxon>Streptophyta</taxon>
        <taxon>Embryophyta</taxon>
        <taxon>Tracheophyta</taxon>
        <taxon>Spermatophyta</taxon>
        <taxon>Magnoliopsida</taxon>
        <taxon>eudicotyledons</taxon>
        <taxon>Gunneridae</taxon>
        <taxon>Pentapetalae</taxon>
        <taxon>asterids</taxon>
        <taxon>lamiids</taxon>
        <taxon>Solanales</taxon>
        <taxon>Solanaceae</taxon>
        <taxon>Solanoideae</taxon>
        <taxon>Solaneae</taxon>
        <taxon>Solanum</taxon>
    </lineage>
</organism>
<keyword evidence="1" id="KW-1133">Transmembrane helix</keyword>
<name>A0A0V0GUX1_SOLCH</name>
<feature type="transmembrane region" description="Helical" evidence="1">
    <location>
        <begin position="91"/>
        <end position="110"/>
    </location>
</feature>
<keyword evidence="1" id="KW-0472">Membrane</keyword>
<evidence type="ECO:0000256" key="1">
    <source>
        <dbReference type="SAM" id="Phobius"/>
    </source>
</evidence>
<protein>
    <submittedName>
        <fullName evidence="2">Putative ovule protein</fullName>
    </submittedName>
</protein>
<sequence length="112" mass="13142">MGKTKIKIVTKKKENVAAILRGKKKKKNCTSLNLLKLTREIKLHNNTSCSQNVFQFSYFLLLKCFSNQLIFLKFKENDLPQNKTKKHFSKLFFNLIPQLFTLTQVLSINFQD</sequence>
<dbReference type="EMBL" id="GEDG01031987">
    <property type="protein sequence ID" value="JAP11062.1"/>
    <property type="molecule type" value="Transcribed_RNA"/>
</dbReference>
<evidence type="ECO:0000313" key="2">
    <source>
        <dbReference type="EMBL" id="JAP11062.1"/>
    </source>
</evidence>